<dbReference type="InterPro" id="IPR056400">
    <property type="entry name" value="CSDE1"/>
</dbReference>
<dbReference type="InterPro" id="IPR011129">
    <property type="entry name" value="CSD"/>
</dbReference>
<evidence type="ECO:0000256" key="5">
    <source>
        <dbReference type="ARBA" id="ARBA00044751"/>
    </source>
</evidence>
<dbReference type="InterPro" id="IPR002059">
    <property type="entry name" value="CSP_DNA-bd"/>
</dbReference>
<feature type="domain" description="CSD" evidence="6">
    <location>
        <begin position="697"/>
        <end position="763"/>
    </location>
</feature>
<evidence type="ECO:0000259" key="7">
    <source>
        <dbReference type="PROSITE" id="PS51938"/>
    </source>
</evidence>
<feature type="domain" description="SUZ-C" evidence="7">
    <location>
        <begin position="760"/>
        <end position="807"/>
    </location>
</feature>
<dbReference type="InterPro" id="IPR024642">
    <property type="entry name" value="SUZ-C"/>
</dbReference>
<evidence type="ECO:0000256" key="4">
    <source>
        <dbReference type="ARBA" id="ARBA00022884"/>
    </source>
</evidence>
<dbReference type="PROSITE" id="PS00352">
    <property type="entry name" value="CSD_1"/>
    <property type="match status" value="3"/>
</dbReference>
<dbReference type="OrthoDB" id="74319at2759"/>
<comment type="subcellular location">
    <subcellularLocation>
        <location evidence="1">Cytoplasm</location>
    </subcellularLocation>
</comment>
<keyword evidence="3" id="KW-0677">Repeat</keyword>
<keyword evidence="4" id="KW-0694">RNA-binding</keyword>
<dbReference type="PROSITE" id="PS51857">
    <property type="entry name" value="CSD_2"/>
    <property type="match status" value="4"/>
</dbReference>
<feature type="domain" description="CSD" evidence="6">
    <location>
        <begin position="538"/>
        <end position="599"/>
    </location>
</feature>
<protein>
    <submittedName>
        <fullName evidence="8">Cold shock domain-containing protein E1</fullName>
    </submittedName>
</protein>
<dbReference type="PANTHER" id="PTHR12913">
    <property type="entry name" value="UNR PROTEIN N-RAS UPSTREAM GENE PROTEIN"/>
    <property type="match status" value="1"/>
</dbReference>
<accession>T2MHL8</accession>
<gene>
    <name evidence="8" type="primary">CSDE1</name>
</gene>
<dbReference type="PANTHER" id="PTHR12913:SF1">
    <property type="entry name" value="COLD SHOCK DOMAIN-CONTAINING PROTEIN E1"/>
    <property type="match status" value="1"/>
</dbReference>
<dbReference type="EMBL" id="HAAD01005541">
    <property type="protein sequence ID" value="CDG71773.1"/>
    <property type="molecule type" value="mRNA"/>
</dbReference>
<feature type="domain" description="CSD" evidence="6">
    <location>
        <begin position="209"/>
        <end position="271"/>
    </location>
</feature>
<dbReference type="GO" id="GO:0005737">
    <property type="term" value="C:cytoplasm"/>
    <property type="evidence" value="ECO:0007669"/>
    <property type="project" value="UniProtKB-SubCell"/>
</dbReference>
<sequence>MDSYQREKNMLSNHGYSSPYKQKQIEKMNGDQHVVSSPGIHNRKREKGVVEKLLNSYGFLECSSTNYRVFFHYSEYDGDPNKLVVGDCMEFLLTTDHRNNKPLAVNLSKLPSGSVVIETLSEEMCTGRVEVEPKVSKNADSADISTLGRVSYDKNGEFFFLPFSISDIEKGEKINKGDYVSFNVATNKRTGSMKARKLRLSSTQPLLKIGQGIVSSLKENFGFIERADTVAEIFFHYSEFKDDINELLIGDDVEYELQERAGKETAVNIKKLPTGTVVFEDISPTRYKGHVIKAISSSPGTNVDGHLTGMIEYQGKNDTHEILFGDRDTEDDIMLQKGDIVEFNVSTDRRDKLQRAVNIKLISVCVPNGHTRDVGIISSIKDGFGFIKCAEQELSIFFHFSEVLEQSRVMNIGDEVEFTIQNDVVSKRQHATRVHFLPKGSVTFETVSSKRYVGIIEQEAPLIRNMKSPNKVKEQENGFIQTQIGGVQTKVAYYLRDCKLRETPQYQDKVDFILVTKKASGHHFARDVNVLEKAVHLLQQGYVCALKESFGFIEVSSHERELFFHFSAVTDGTPLELGDLVQFTEVKSGEKISADNVTKLPLSSFTEDDVTSNVYEGTVIRPMRTVDPDQSEYEGLIQVSSSELENDEKEEVYRFGITSLVDKKEQLQVGNKVSFQTCIDSVTKTIRATRVACKRNILRGRVESLKGQFGFISYDNDEGKRIFFHMSELIDIHSSDLRTGDEVSFAIVNNHKNGKKSAIRVQKIIDERPERLARRRSVRFSECAASSFVVLRHPTGPDGTSGFKLLRGVDVMKEQLSELDLSCS</sequence>
<evidence type="ECO:0000256" key="2">
    <source>
        <dbReference type="ARBA" id="ARBA00022490"/>
    </source>
</evidence>
<dbReference type="GO" id="GO:0003723">
    <property type="term" value="F:RNA binding"/>
    <property type="evidence" value="ECO:0007669"/>
    <property type="project" value="UniProtKB-KW"/>
</dbReference>
<proteinExistence type="evidence at transcript level"/>
<reference evidence="8" key="1">
    <citation type="journal article" date="2013" name="Genome Biol. Evol.">
        <title>Punctuated emergences of genetic and phenotypic innovations in eumetazoan, bilaterian, euteleostome, and hominidae ancestors.</title>
        <authorList>
            <person name="Wenger Y."/>
            <person name="Galliot B."/>
        </authorList>
    </citation>
    <scope>NUCLEOTIDE SEQUENCE</scope>
    <source>
        <tissue evidence="8">Whole animals</tissue>
    </source>
</reference>
<dbReference type="InterPro" id="IPR019844">
    <property type="entry name" value="CSD_CS"/>
</dbReference>
<dbReference type="SMART" id="SM00357">
    <property type="entry name" value="CSP"/>
    <property type="match status" value="5"/>
</dbReference>
<dbReference type="Gene3D" id="2.40.50.140">
    <property type="entry name" value="Nucleic acid-binding proteins"/>
    <property type="match status" value="7"/>
</dbReference>
<dbReference type="SUPFAM" id="SSF50249">
    <property type="entry name" value="Nucleic acid-binding proteins"/>
    <property type="match status" value="5"/>
</dbReference>
<dbReference type="Pfam" id="PF12901">
    <property type="entry name" value="SUZ-C"/>
    <property type="match status" value="1"/>
</dbReference>
<evidence type="ECO:0000313" key="8">
    <source>
        <dbReference type="EMBL" id="CDG71773.1"/>
    </source>
</evidence>
<evidence type="ECO:0000256" key="1">
    <source>
        <dbReference type="ARBA" id="ARBA00004496"/>
    </source>
</evidence>
<keyword evidence="2" id="KW-0963">Cytoplasm</keyword>
<dbReference type="Pfam" id="PF00313">
    <property type="entry name" value="CSD"/>
    <property type="match status" value="5"/>
</dbReference>
<comment type="similarity">
    <text evidence="5">Belongs to the UNR family.</text>
</comment>
<feature type="domain" description="CSD" evidence="6">
    <location>
        <begin position="372"/>
        <end position="436"/>
    </location>
</feature>
<organism evidence="8">
    <name type="scientific">Hydra vulgaris</name>
    <name type="common">Hydra</name>
    <name type="synonym">Hydra attenuata</name>
    <dbReference type="NCBI Taxonomy" id="6087"/>
    <lineage>
        <taxon>Eukaryota</taxon>
        <taxon>Metazoa</taxon>
        <taxon>Cnidaria</taxon>
        <taxon>Hydrozoa</taxon>
        <taxon>Hydroidolina</taxon>
        <taxon>Anthoathecata</taxon>
        <taxon>Aplanulata</taxon>
        <taxon>Hydridae</taxon>
        <taxon>Hydra</taxon>
    </lineage>
</organism>
<dbReference type="InterPro" id="IPR012340">
    <property type="entry name" value="NA-bd_OB-fold"/>
</dbReference>
<name>T2MHL8_HYDVU</name>
<dbReference type="AlphaFoldDB" id="T2MHL8"/>
<evidence type="ECO:0000259" key="6">
    <source>
        <dbReference type="PROSITE" id="PS51857"/>
    </source>
</evidence>
<dbReference type="Pfam" id="PF23456">
    <property type="entry name" value="CSDE1"/>
    <property type="match status" value="3"/>
</dbReference>
<evidence type="ECO:0000256" key="3">
    <source>
        <dbReference type="ARBA" id="ARBA00022737"/>
    </source>
</evidence>
<dbReference type="PROSITE" id="PS51938">
    <property type="entry name" value="SUZ_C"/>
    <property type="match status" value="1"/>
</dbReference>
<dbReference type="CDD" id="cd04458">
    <property type="entry name" value="CSP_CDS"/>
    <property type="match status" value="3"/>
</dbReference>